<proteinExistence type="predicted"/>
<name>A0ABV0FYZ6_9BURK</name>
<evidence type="ECO:0000313" key="1">
    <source>
        <dbReference type="EMBL" id="MEO3690052.1"/>
    </source>
</evidence>
<accession>A0ABV0FYZ6</accession>
<keyword evidence="2" id="KW-1185">Reference proteome</keyword>
<comment type="caution">
    <text evidence="1">The sequence shown here is derived from an EMBL/GenBank/DDBJ whole genome shotgun (WGS) entry which is preliminary data.</text>
</comment>
<reference evidence="1 2" key="1">
    <citation type="submission" date="2024-05" db="EMBL/GenBank/DDBJ databases">
        <title>Roseateles sp. DJS-2-20 16S ribosomal RNA gene Genome sequencing and assembly.</title>
        <authorList>
            <person name="Woo H."/>
        </authorList>
    </citation>
    <scope>NUCLEOTIDE SEQUENCE [LARGE SCALE GENOMIC DNA]</scope>
    <source>
        <strain evidence="1 2">DJS-2-20</strain>
    </source>
</reference>
<dbReference type="InterPro" id="IPR058915">
    <property type="entry name" value="AcrVA2-like"/>
</dbReference>
<dbReference type="Pfam" id="PF26125">
    <property type="entry name" value="AcrVA2-like"/>
    <property type="match status" value="1"/>
</dbReference>
<dbReference type="EMBL" id="JBDPZD010000001">
    <property type="protein sequence ID" value="MEO3690052.1"/>
    <property type="molecule type" value="Genomic_DNA"/>
</dbReference>
<gene>
    <name evidence="1" type="ORF">ABDJ85_01135</name>
</gene>
<dbReference type="Proteomes" id="UP001495147">
    <property type="component" value="Unassembled WGS sequence"/>
</dbReference>
<evidence type="ECO:0000313" key="2">
    <source>
        <dbReference type="Proteomes" id="UP001495147"/>
    </source>
</evidence>
<protein>
    <recommendedName>
        <fullName evidence="3">Phage portal protein</fullName>
    </recommendedName>
</protein>
<organism evidence="1 2">
    <name type="scientific">Roseateles paludis</name>
    <dbReference type="NCBI Taxonomy" id="3145238"/>
    <lineage>
        <taxon>Bacteria</taxon>
        <taxon>Pseudomonadati</taxon>
        <taxon>Pseudomonadota</taxon>
        <taxon>Betaproteobacteria</taxon>
        <taxon>Burkholderiales</taxon>
        <taxon>Sphaerotilaceae</taxon>
        <taxon>Roseateles</taxon>
    </lineage>
</organism>
<sequence length="522" mass="58868">MPITHVAKEDFEDWLEQLADELWAHANSAPESSIEEPLLPEMVLRACFQSVSDMAKLGLPTEFGGRAQFDIWWTNCPSRQGRTLMWERWECWNLTRAEYESLIASAGESELGYEVVDEKVWRGDEPPLKPLATWKYHPERMRGVMPFAARVAEIGRQCRGSPSVNELNLLAQAWSQPPGYSIIHRPLRQRINSPSRNSRATTRIVDMLVFNAVYCANGRQVFDIPQQLSDMFRNTDVDDITAEHIRVPYPGIYLHFGPQSHLAADPAWTPEGAYIQEINAPDGDRALQFCIVSAPTDLDRYREFDVNIEPVYVQALGPQHMKMALGEAVELVLAEKMQALRKQVSDEPMANLDEATHKLAANNGVRLVSTQGSRAAAELAGLEPMHRAYLEMLKLIVNSLAYLTAYPKDVETVWPKNTSAHLLRDLAKTDNRNEQRRIQSRLAALGFTPVHLCGRKLAAELDQRAAASGAAGTVAAHWRRGHWRRQPHGPQNMQRKLVWLMPTLVNSGKSTEEVPGHLYMTS</sequence>
<evidence type="ECO:0008006" key="3">
    <source>
        <dbReference type="Google" id="ProtNLM"/>
    </source>
</evidence>
<dbReference type="RefSeq" id="WP_347702887.1">
    <property type="nucleotide sequence ID" value="NZ_JBDPZD010000001.1"/>
</dbReference>